<dbReference type="InterPro" id="IPR038550">
    <property type="entry name" value="GPCR_3_9-Cys_sf"/>
</dbReference>
<dbReference type="GO" id="GO:0050909">
    <property type="term" value="P:sensory perception of taste"/>
    <property type="evidence" value="ECO:0007669"/>
    <property type="project" value="UniProtKB-ARBA"/>
</dbReference>
<dbReference type="AlphaFoldDB" id="A0A401PJE1"/>
<dbReference type="PROSITE" id="PS51257">
    <property type="entry name" value="PROKAR_LIPOPROTEIN"/>
    <property type="match status" value="1"/>
</dbReference>
<evidence type="ECO:0000313" key="16">
    <source>
        <dbReference type="Proteomes" id="UP000288216"/>
    </source>
</evidence>
<dbReference type="SUPFAM" id="SSF53822">
    <property type="entry name" value="Periplasmic binding protein-like I"/>
    <property type="match status" value="1"/>
</dbReference>
<feature type="transmembrane region" description="Helical" evidence="12">
    <location>
        <begin position="815"/>
        <end position="837"/>
    </location>
</feature>
<keyword evidence="6" id="KW-0297">G-protein coupled receptor</keyword>
<dbReference type="PROSITE" id="PS00980">
    <property type="entry name" value="G_PROTEIN_RECEP_F3_2"/>
    <property type="match status" value="1"/>
</dbReference>
<feature type="transmembrane region" description="Helical" evidence="12">
    <location>
        <begin position="632"/>
        <end position="656"/>
    </location>
</feature>
<dbReference type="EMBL" id="BFAA01002301">
    <property type="protein sequence ID" value="GCB73250.1"/>
    <property type="molecule type" value="Genomic_DNA"/>
</dbReference>
<evidence type="ECO:0000256" key="1">
    <source>
        <dbReference type="ARBA" id="ARBA00004651"/>
    </source>
</evidence>
<dbReference type="InterPro" id="IPR000337">
    <property type="entry name" value="GPCR_3"/>
</dbReference>
<comment type="caution">
    <text evidence="15">The sequence shown here is derived from an EMBL/GenBank/DDBJ whole genome shotgun (WGS) entry which is preliminary data.</text>
</comment>
<keyword evidence="2" id="KW-1003">Cell membrane</keyword>
<evidence type="ECO:0000256" key="9">
    <source>
        <dbReference type="ARBA" id="ARBA00023180"/>
    </source>
</evidence>
<comment type="subcellular location">
    <subcellularLocation>
        <location evidence="1">Cell membrane</location>
        <topology evidence="1">Multi-pass membrane protein</topology>
    </subcellularLocation>
</comment>
<dbReference type="OMA" id="CYECANY"/>
<keyword evidence="4 13" id="KW-0732">Signal</keyword>
<gene>
    <name evidence="15" type="ORF">scyTo_0006690</name>
</gene>
<dbReference type="STRING" id="75743.A0A401PJE1"/>
<dbReference type="GO" id="GO:0005886">
    <property type="term" value="C:plasma membrane"/>
    <property type="evidence" value="ECO:0007669"/>
    <property type="project" value="UniProtKB-SubCell"/>
</dbReference>
<dbReference type="InterPro" id="IPR017978">
    <property type="entry name" value="GPCR_3_C"/>
</dbReference>
<dbReference type="PRINTS" id="PR00592">
    <property type="entry name" value="CASENSINGR"/>
</dbReference>
<evidence type="ECO:0000256" key="2">
    <source>
        <dbReference type="ARBA" id="ARBA00022475"/>
    </source>
</evidence>
<dbReference type="InterPro" id="IPR011500">
    <property type="entry name" value="GPCR_3_9-Cys_dom"/>
</dbReference>
<feature type="transmembrane region" description="Helical" evidence="12">
    <location>
        <begin position="597"/>
        <end position="620"/>
    </location>
</feature>
<keyword evidence="9" id="KW-0325">Glycoprotein</keyword>
<evidence type="ECO:0000313" key="15">
    <source>
        <dbReference type="EMBL" id="GCB73250.1"/>
    </source>
</evidence>
<dbReference type="Gene3D" id="3.40.50.2300">
    <property type="match status" value="2"/>
</dbReference>
<dbReference type="OrthoDB" id="5984008at2759"/>
<feature type="transmembrane region" description="Helical" evidence="12">
    <location>
        <begin position="710"/>
        <end position="729"/>
    </location>
</feature>
<keyword evidence="5 12" id="KW-1133">Transmembrane helix</keyword>
<feature type="transmembrane region" description="Helical" evidence="12">
    <location>
        <begin position="668"/>
        <end position="690"/>
    </location>
</feature>
<evidence type="ECO:0000256" key="11">
    <source>
        <dbReference type="ARBA" id="ARBA00038492"/>
    </source>
</evidence>
<feature type="chain" id="PRO_5019417549" description="G-protein coupled receptors family 3 profile domain-containing protein" evidence="13">
    <location>
        <begin position="26"/>
        <end position="914"/>
    </location>
</feature>
<feature type="domain" description="G-protein coupled receptors family 3 profile" evidence="14">
    <location>
        <begin position="598"/>
        <end position="848"/>
    </location>
</feature>
<dbReference type="InterPro" id="IPR001828">
    <property type="entry name" value="ANF_lig-bd_rcpt"/>
</dbReference>
<proteinExistence type="inferred from homology"/>
<dbReference type="FunFam" id="2.10.50.30:FF:000004">
    <property type="entry name" value="Taste receptor type 1 member 3-like protein"/>
    <property type="match status" value="1"/>
</dbReference>
<evidence type="ECO:0000256" key="4">
    <source>
        <dbReference type="ARBA" id="ARBA00022729"/>
    </source>
</evidence>
<dbReference type="Pfam" id="PF00003">
    <property type="entry name" value="7tm_3"/>
    <property type="match status" value="1"/>
</dbReference>
<sequence length="914" mass="102205">MLAVKPAYVWCCVFLCWFLCWTVGACDIVGARSQGDINIGGIFPIHRQVENLEIRSKPDPLTCKVFDVHRFIWLQAMIHTIEMINNSTLLPGIKLGYEIYDTCTDVSKAVTAAMKLLSKVNISDNCLEVRCNYTDYQPIVKVVVGEIYSELSIPIARIFNVALMPQISPASSAAILSDKLRFPSLIRTVPSDIHQTKALARFVSNSRWNWIGVIATDDDYGKSAMADFISNAHDLDICIGFQELISIFSTGESNDEAIQALVSKIETIPTANVIVLFAKPAVVIKLFGEIIKGNITRVWVASDAWSISKAVSTMQNIEKVGNIFGFSFKNGNIPGFNEHLKNPRPGPGAFNKFIEKYKQLRFTCSDEYLNYTKMCNSGLKDCPLPDSLKLVSRLACNKTNESIADFDDDYLVQNIERAGTYATYLAVQSIAHALRNLLKCQGGVCQKSPNFAPWELLGALKTVNFTEGGRLFYFDKNGDSINGYDLLKWVMDDGTIQFKIIGEYNILDKQIHIYDETIRNTTEAIFSNCSQSCQPGQRKNSNSSHTCCYECVPCAEGYYSLGWDMNNCLKCSGEQWSDSGSSTCNDRTTEFFGWNNGFAIVLVVFASLGVILTIVIAIMFRQKLNTPVLKSIGGPFCYVILLSLLLSFVSTGFFIGEPTSYGCYIRQPLFGISFTICVSWILIKSFKIILAFKLDPVNRKTMMSLFKPMAILATCNLIQVMICALWLTLNGPHPVKSYDIPKIILLKCEEGSNVAFGVMLGYIAVLAMFCFLLAFMGRKLPDIYNEARFITFSMLIYLIVWISFVPAYVNTDDQYLPAVEVVAILASNYGILCCHFFPKCYMICFKKDSCTREVFIQNLREHYKSRDPVTCSEGSVFGGSLWAAPGAPSSVNTSKCEQKPTFTQPCVRNRHKSW</sequence>
<evidence type="ECO:0000256" key="3">
    <source>
        <dbReference type="ARBA" id="ARBA00022692"/>
    </source>
</evidence>
<dbReference type="Gene3D" id="2.10.50.30">
    <property type="entry name" value="GPCR, family 3, nine cysteines domain"/>
    <property type="match status" value="1"/>
</dbReference>
<dbReference type="PANTHER" id="PTHR24061:SF506">
    <property type="entry name" value="G-PROTEIN COUPLED RECEPTOR FAMILY C GROUP 6 MEMBER A-LIKE PRECURSOR"/>
    <property type="match status" value="1"/>
</dbReference>
<dbReference type="PROSITE" id="PS50259">
    <property type="entry name" value="G_PROTEIN_RECEP_F3_4"/>
    <property type="match status" value="1"/>
</dbReference>
<keyword evidence="3 12" id="KW-0812">Transmembrane</keyword>
<keyword evidence="10" id="KW-0807">Transducer</keyword>
<keyword evidence="7 12" id="KW-0472">Membrane</keyword>
<reference evidence="15 16" key="1">
    <citation type="journal article" date="2018" name="Nat. Ecol. Evol.">
        <title>Shark genomes provide insights into elasmobranch evolution and the origin of vertebrates.</title>
        <authorList>
            <person name="Hara Y"/>
            <person name="Yamaguchi K"/>
            <person name="Onimaru K"/>
            <person name="Kadota M"/>
            <person name="Koyanagi M"/>
            <person name="Keeley SD"/>
            <person name="Tatsumi K"/>
            <person name="Tanaka K"/>
            <person name="Motone F"/>
            <person name="Kageyama Y"/>
            <person name="Nozu R"/>
            <person name="Adachi N"/>
            <person name="Nishimura O"/>
            <person name="Nakagawa R"/>
            <person name="Tanegashima C"/>
            <person name="Kiyatake I"/>
            <person name="Matsumoto R"/>
            <person name="Murakumo K"/>
            <person name="Nishida K"/>
            <person name="Terakita A"/>
            <person name="Kuratani S"/>
            <person name="Sato K"/>
            <person name="Hyodo S Kuraku.S."/>
        </authorList>
    </citation>
    <scope>NUCLEOTIDE SEQUENCE [LARGE SCALE GENOMIC DNA]</scope>
</reference>
<feature type="transmembrane region" description="Helical" evidence="12">
    <location>
        <begin position="789"/>
        <end position="809"/>
    </location>
</feature>
<dbReference type="SUPFAM" id="SSF57586">
    <property type="entry name" value="TNF receptor-like"/>
    <property type="match status" value="1"/>
</dbReference>
<dbReference type="GO" id="GO:0004930">
    <property type="term" value="F:G protein-coupled receptor activity"/>
    <property type="evidence" value="ECO:0007669"/>
    <property type="project" value="UniProtKB-KW"/>
</dbReference>
<keyword evidence="16" id="KW-1185">Reference proteome</keyword>
<dbReference type="Pfam" id="PF01094">
    <property type="entry name" value="ANF_receptor"/>
    <property type="match status" value="1"/>
</dbReference>
<evidence type="ECO:0000256" key="13">
    <source>
        <dbReference type="SAM" id="SignalP"/>
    </source>
</evidence>
<accession>A0A401PJE1</accession>
<dbReference type="InterPro" id="IPR000068">
    <property type="entry name" value="GPCR_3_Ca_sens_rcpt-rel"/>
</dbReference>
<evidence type="ECO:0000256" key="7">
    <source>
        <dbReference type="ARBA" id="ARBA00023136"/>
    </source>
</evidence>
<protein>
    <recommendedName>
        <fullName evidence="14">G-protein coupled receptors family 3 profile domain-containing protein</fullName>
    </recommendedName>
</protein>
<dbReference type="FunFam" id="3.40.50.2300:FF:000016">
    <property type="entry name" value="Taste 1 receptor member 2"/>
    <property type="match status" value="1"/>
</dbReference>
<comment type="similarity">
    <text evidence="11">Belongs to the G-protein coupled receptor 3 family. TAS1R subfamily.</text>
</comment>
<organism evidence="15 16">
    <name type="scientific">Scyliorhinus torazame</name>
    <name type="common">Cloudy catshark</name>
    <name type="synonym">Catulus torazame</name>
    <dbReference type="NCBI Taxonomy" id="75743"/>
    <lineage>
        <taxon>Eukaryota</taxon>
        <taxon>Metazoa</taxon>
        <taxon>Chordata</taxon>
        <taxon>Craniata</taxon>
        <taxon>Vertebrata</taxon>
        <taxon>Chondrichthyes</taxon>
        <taxon>Elasmobranchii</taxon>
        <taxon>Galeomorphii</taxon>
        <taxon>Galeoidea</taxon>
        <taxon>Carcharhiniformes</taxon>
        <taxon>Scyliorhinidae</taxon>
        <taxon>Scyliorhinus</taxon>
    </lineage>
</organism>
<evidence type="ECO:0000259" key="14">
    <source>
        <dbReference type="PROSITE" id="PS50259"/>
    </source>
</evidence>
<evidence type="ECO:0000256" key="5">
    <source>
        <dbReference type="ARBA" id="ARBA00022989"/>
    </source>
</evidence>
<evidence type="ECO:0000256" key="10">
    <source>
        <dbReference type="ARBA" id="ARBA00023224"/>
    </source>
</evidence>
<name>A0A401PJE1_SCYTO</name>
<dbReference type="Proteomes" id="UP000288216">
    <property type="component" value="Unassembled WGS sequence"/>
</dbReference>
<evidence type="ECO:0000256" key="12">
    <source>
        <dbReference type="SAM" id="Phobius"/>
    </source>
</evidence>
<evidence type="ECO:0000256" key="6">
    <source>
        <dbReference type="ARBA" id="ARBA00023040"/>
    </source>
</evidence>
<feature type="signal peptide" evidence="13">
    <location>
        <begin position="1"/>
        <end position="25"/>
    </location>
</feature>
<keyword evidence="8" id="KW-0675">Receptor</keyword>
<dbReference type="PRINTS" id="PR00248">
    <property type="entry name" value="GPCRMGR"/>
</dbReference>
<dbReference type="InterPro" id="IPR028082">
    <property type="entry name" value="Peripla_BP_I"/>
</dbReference>
<dbReference type="Pfam" id="PF07562">
    <property type="entry name" value="NCD3G"/>
    <property type="match status" value="1"/>
</dbReference>
<dbReference type="InterPro" id="IPR017979">
    <property type="entry name" value="GPCR_3_CS"/>
</dbReference>
<evidence type="ECO:0000256" key="8">
    <source>
        <dbReference type="ARBA" id="ARBA00023170"/>
    </source>
</evidence>
<dbReference type="PANTHER" id="PTHR24061">
    <property type="entry name" value="CALCIUM-SENSING RECEPTOR-RELATED"/>
    <property type="match status" value="1"/>
</dbReference>
<feature type="transmembrane region" description="Helical" evidence="12">
    <location>
        <begin position="754"/>
        <end position="777"/>
    </location>
</feature>